<proteinExistence type="predicted"/>
<dbReference type="PANTHER" id="PTHR46707">
    <property type="entry name" value="PROTEIN CBG07468"/>
    <property type="match status" value="1"/>
</dbReference>
<feature type="domain" description="ShKT" evidence="2">
    <location>
        <begin position="35"/>
        <end position="68"/>
    </location>
</feature>
<evidence type="ECO:0000256" key="1">
    <source>
        <dbReference type="SAM" id="SignalP"/>
    </source>
</evidence>
<feature type="chain" id="PRO_5043484427" description="ShKT domain-containing protein" evidence="1">
    <location>
        <begin position="29"/>
        <end position="68"/>
    </location>
</feature>
<dbReference type="Pfam" id="PF01549">
    <property type="entry name" value="ShK"/>
    <property type="match status" value="1"/>
</dbReference>
<dbReference type="Gene3D" id="1.10.10.1940">
    <property type="match status" value="1"/>
</dbReference>
<feature type="non-terminal residue" evidence="3">
    <location>
        <position position="68"/>
    </location>
</feature>
<dbReference type="InterPro" id="IPR003582">
    <property type="entry name" value="ShKT_dom"/>
</dbReference>
<name>A0AAV5SSB3_9BILA</name>
<comment type="caution">
    <text evidence="3">The sequence shown here is derived from an EMBL/GenBank/DDBJ whole genome shotgun (WGS) entry which is preliminary data.</text>
</comment>
<keyword evidence="1" id="KW-0732">Signal</keyword>
<feature type="signal peptide" evidence="1">
    <location>
        <begin position="1"/>
        <end position="28"/>
    </location>
</feature>
<evidence type="ECO:0000259" key="2">
    <source>
        <dbReference type="Pfam" id="PF01549"/>
    </source>
</evidence>
<accession>A0AAV5SSB3</accession>
<organism evidence="3 4">
    <name type="scientific">Pristionchus entomophagus</name>
    <dbReference type="NCBI Taxonomy" id="358040"/>
    <lineage>
        <taxon>Eukaryota</taxon>
        <taxon>Metazoa</taxon>
        <taxon>Ecdysozoa</taxon>
        <taxon>Nematoda</taxon>
        <taxon>Chromadorea</taxon>
        <taxon>Rhabditida</taxon>
        <taxon>Rhabditina</taxon>
        <taxon>Diplogasteromorpha</taxon>
        <taxon>Diplogasteroidea</taxon>
        <taxon>Neodiplogasteridae</taxon>
        <taxon>Pristionchus</taxon>
    </lineage>
</organism>
<dbReference type="EMBL" id="BTSX01000002">
    <property type="protein sequence ID" value="GMS85540.1"/>
    <property type="molecule type" value="Genomic_DNA"/>
</dbReference>
<dbReference type="Proteomes" id="UP001432027">
    <property type="component" value="Unassembled WGS sequence"/>
</dbReference>
<protein>
    <recommendedName>
        <fullName evidence="2">ShKT domain-containing protein</fullName>
    </recommendedName>
</protein>
<sequence length="68" mass="7567">QHIEMSSIKCMLVVLFCLIALMAPLISAQCPSTNNPRCSVWKQGGFCTSNFYTIEFRQNQCGTECGLC</sequence>
<gene>
    <name evidence="3" type="ORF">PENTCL1PPCAC_7715</name>
</gene>
<evidence type="ECO:0000313" key="4">
    <source>
        <dbReference type="Proteomes" id="UP001432027"/>
    </source>
</evidence>
<dbReference type="PANTHER" id="PTHR46707:SF1">
    <property type="entry name" value="COEXPRESSED WITH POLYCYSTINS-RELATED"/>
    <property type="match status" value="1"/>
</dbReference>
<feature type="non-terminal residue" evidence="3">
    <location>
        <position position="1"/>
    </location>
</feature>
<evidence type="ECO:0000313" key="3">
    <source>
        <dbReference type="EMBL" id="GMS85540.1"/>
    </source>
</evidence>
<keyword evidence="4" id="KW-1185">Reference proteome</keyword>
<dbReference type="AlphaFoldDB" id="A0AAV5SSB3"/>
<reference evidence="3" key="1">
    <citation type="submission" date="2023-10" db="EMBL/GenBank/DDBJ databases">
        <title>Genome assembly of Pristionchus species.</title>
        <authorList>
            <person name="Yoshida K."/>
            <person name="Sommer R.J."/>
        </authorList>
    </citation>
    <scope>NUCLEOTIDE SEQUENCE</scope>
    <source>
        <strain evidence="3">RS0144</strain>
    </source>
</reference>